<feature type="transmembrane region" description="Helical" evidence="6">
    <location>
        <begin position="85"/>
        <end position="105"/>
    </location>
</feature>
<reference evidence="7" key="1">
    <citation type="submission" date="2020-10" db="EMBL/GenBank/DDBJ databases">
        <authorList>
            <person name="Gilroy R."/>
        </authorList>
    </citation>
    <scope>NUCLEOTIDE SEQUENCE</scope>
    <source>
        <strain evidence="7">B1-20833</strain>
    </source>
</reference>
<protein>
    <submittedName>
        <fullName evidence="7">MFS transporter</fullName>
    </submittedName>
</protein>
<dbReference type="PANTHER" id="PTHR12778">
    <property type="entry name" value="SOLUTE CARRIER FAMILY 33 ACETYL-COA TRANSPORTER -RELATED"/>
    <property type="match status" value="1"/>
</dbReference>
<dbReference type="PANTHER" id="PTHR12778:SF10">
    <property type="entry name" value="MAJOR FACILITATOR SUPERFAMILY DOMAIN-CONTAINING PROTEIN 3"/>
    <property type="match status" value="1"/>
</dbReference>
<feature type="transmembrane region" description="Helical" evidence="6">
    <location>
        <begin position="189"/>
        <end position="214"/>
    </location>
</feature>
<keyword evidence="2" id="KW-0813">Transport</keyword>
<feature type="transmembrane region" description="Helical" evidence="6">
    <location>
        <begin position="56"/>
        <end position="73"/>
    </location>
</feature>
<dbReference type="GO" id="GO:0022857">
    <property type="term" value="F:transmembrane transporter activity"/>
    <property type="evidence" value="ECO:0007669"/>
    <property type="project" value="InterPro"/>
</dbReference>
<dbReference type="Gene3D" id="1.20.1250.20">
    <property type="entry name" value="MFS general substrate transporter like domains"/>
    <property type="match status" value="1"/>
</dbReference>
<accession>A0A9D9HHK2</accession>
<gene>
    <name evidence="7" type="ORF">IAC06_03505</name>
</gene>
<feature type="transmembrane region" description="Helical" evidence="6">
    <location>
        <begin position="21"/>
        <end position="44"/>
    </location>
</feature>
<feature type="transmembrane region" description="Helical" evidence="6">
    <location>
        <begin position="164"/>
        <end position="183"/>
    </location>
</feature>
<evidence type="ECO:0000313" key="7">
    <source>
        <dbReference type="EMBL" id="MBO8451936.1"/>
    </source>
</evidence>
<keyword evidence="5 6" id="KW-0472">Membrane</keyword>
<comment type="subcellular location">
    <subcellularLocation>
        <location evidence="1">Membrane</location>
        <topology evidence="1">Multi-pass membrane protein</topology>
    </subcellularLocation>
</comment>
<dbReference type="AlphaFoldDB" id="A0A9D9HHK2"/>
<organism evidence="7 8">
    <name type="scientific">Candidatus Cryptobacteroides intestinavium</name>
    <dbReference type="NCBI Taxonomy" id="2840766"/>
    <lineage>
        <taxon>Bacteria</taxon>
        <taxon>Pseudomonadati</taxon>
        <taxon>Bacteroidota</taxon>
        <taxon>Bacteroidia</taxon>
        <taxon>Bacteroidales</taxon>
        <taxon>Candidatus Cryptobacteroides</taxon>
    </lineage>
</organism>
<evidence type="ECO:0000256" key="5">
    <source>
        <dbReference type="ARBA" id="ARBA00023136"/>
    </source>
</evidence>
<dbReference type="Proteomes" id="UP000823661">
    <property type="component" value="Unassembled WGS sequence"/>
</dbReference>
<feature type="transmembrane region" description="Helical" evidence="6">
    <location>
        <begin position="437"/>
        <end position="458"/>
    </location>
</feature>
<evidence type="ECO:0000313" key="8">
    <source>
        <dbReference type="Proteomes" id="UP000823661"/>
    </source>
</evidence>
<evidence type="ECO:0000256" key="2">
    <source>
        <dbReference type="ARBA" id="ARBA00022448"/>
    </source>
</evidence>
<evidence type="ECO:0000256" key="1">
    <source>
        <dbReference type="ARBA" id="ARBA00004141"/>
    </source>
</evidence>
<name>A0A9D9HHK2_9BACT</name>
<keyword evidence="3 6" id="KW-0812">Transmembrane</keyword>
<evidence type="ECO:0000256" key="4">
    <source>
        <dbReference type="ARBA" id="ARBA00022989"/>
    </source>
</evidence>
<keyword evidence="4 6" id="KW-1133">Transmembrane helix</keyword>
<feature type="transmembrane region" description="Helical" evidence="6">
    <location>
        <begin position="315"/>
        <end position="335"/>
    </location>
</feature>
<feature type="transmembrane region" description="Helical" evidence="6">
    <location>
        <begin position="372"/>
        <end position="396"/>
    </location>
</feature>
<sequence>MDRIRHICRGNDTGQGRISPWLWVPTLYFAEGIPYFIVNVISVIMFKKLGMGNGDIAMYTGLLYLPWVIKPLWSPFVDIIRTKRWWVVTMQAVMTVAFAVAAFSLPDPAAISDPVPVSLFSVTLVIFWITAFASATHDIAADGFYMLALDHGEQSFFVGIRSTFYRLSSVFGQGVLVVVAGLLEMKLGNIPLAWTVTLLVCAVLFGAITFYHIFFLPRPASDVHVVAGDGFPGSGQNVQPYNDSGKEFSAADRAREIVREFGQTFVTFFRKKKVWLAIVFMLLYRLPEAFLVKMLNPFLLDPVEKGGLGLATETVGIVYGTVGVIALTLGGIVGGMAASRWGLKKSMWPMALSLALPCLVFLYLAAAQPSNLWVINFCVAFDQFGYGFGFTAYMLYMMYFSEGEFKTSHYSLCTAFMAMSMMLPGMVAGYLQEWLGYVGFFWMVAVCCLATIGVTLLVKVDPEYGKSHPERRRQAE</sequence>
<dbReference type="GO" id="GO:0016020">
    <property type="term" value="C:membrane"/>
    <property type="evidence" value="ECO:0007669"/>
    <property type="project" value="UniProtKB-SubCell"/>
</dbReference>
<dbReference type="EMBL" id="JADIMI010000032">
    <property type="protein sequence ID" value="MBO8451936.1"/>
    <property type="molecule type" value="Genomic_DNA"/>
</dbReference>
<dbReference type="Pfam" id="PF07690">
    <property type="entry name" value="MFS_1"/>
    <property type="match status" value="1"/>
</dbReference>
<feature type="transmembrane region" description="Helical" evidence="6">
    <location>
        <begin position="347"/>
        <end position="366"/>
    </location>
</feature>
<dbReference type="InterPro" id="IPR036259">
    <property type="entry name" value="MFS_trans_sf"/>
</dbReference>
<proteinExistence type="predicted"/>
<dbReference type="InterPro" id="IPR011701">
    <property type="entry name" value="MFS"/>
</dbReference>
<feature type="transmembrane region" description="Helical" evidence="6">
    <location>
        <begin position="117"/>
        <end position="136"/>
    </location>
</feature>
<dbReference type="InterPro" id="IPR004752">
    <property type="entry name" value="AmpG_permease/AT-1"/>
</dbReference>
<reference evidence="7" key="2">
    <citation type="journal article" date="2021" name="PeerJ">
        <title>Extensive microbial diversity within the chicken gut microbiome revealed by metagenomics and culture.</title>
        <authorList>
            <person name="Gilroy R."/>
            <person name="Ravi A."/>
            <person name="Getino M."/>
            <person name="Pursley I."/>
            <person name="Horton D.L."/>
            <person name="Alikhan N.F."/>
            <person name="Baker D."/>
            <person name="Gharbi K."/>
            <person name="Hall N."/>
            <person name="Watson M."/>
            <person name="Adriaenssens E.M."/>
            <person name="Foster-Nyarko E."/>
            <person name="Jarju S."/>
            <person name="Secka A."/>
            <person name="Antonio M."/>
            <person name="Oren A."/>
            <person name="Chaudhuri R.R."/>
            <person name="La Ragione R."/>
            <person name="Hildebrand F."/>
            <person name="Pallen M.J."/>
        </authorList>
    </citation>
    <scope>NUCLEOTIDE SEQUENCE</scope>
    <source>
        <strain evidence="7">B1-20833</strain>
    </source>
</reference>
<dbReference type="SUPFAM" id="SSF103473">
    <property type="entry name" value="MFS general substrate transporter"/>
    <property type="match status" value="1"/>
</dbReference>
<evidence type="ECO:0000256" key="6">
    <source>
        <dbReference type="SAM" id="Phobius"/>
    </source>
</evidence>
<evidence type="ECO:0000256" key="3">
    <source>
        <dbReference type="ARBA" id="ARBA00022692"/>
    </source>
</evidence>
<feature type="transmembrane region" description="Helical" evidence="6">
    <location>
        <begin position="408"/>
        <end position="431"/>
    </location>
</feature>
<comment type="caution">
    <text evidence="7">The sequence shown here is derived from an EMBL/GenBank/DDBJ whole genome shotgun (WGS) entry which is preliminary data.</text>
</comment>